<comment type="similarity">
    <text evidence="2">Belongs to the EamA transporter family.</text>
</comment>
<evidence type="ECO:0000259" key="7">
    <source>
        <dbReference type="Pfam" id="PF00892"/>
    </source>
</evidence>
<dbReference type="EMBL" id="CP069213">
    <property type="protein sequence ID" value="QRH01776.1"/>
    <property type="molecule type" value="Genomic_DNA"/>
</dbReference>
<evidence type="ECO:0000256" key="2">
    <source>
        <dbReference type="ARBA" id="ARBA00007362"/>
    </source>
</evidence>
<gene>
    <name evidence="8" type="ORF">JQC75_18340</name>
</gene>
<evidence type="ECO:0000256" key="3">
    <source>
        <dbReference type="ARBA" id="ARBA00022692"/>
    </source>
</evidence>
<feature type="transmembrane region" description="Helical" evidence="6">
    <location>
        <begin position="237"/>
        <end position="259"/>
    </location>
</feature>
<feature type="transmembrane region" description="Helical" evidence="6">
    <location>
        <begin position="135"/>
        <end position="155"/>
    </location>
</feature>
<dbReference type="RefSeq" id="WP_203325447.1">
    <property type="nucleotide sequence ID" value="NZ_CP069213.1"/>
</dbReference>
<keyword evidence="4 6" id="KW-1133">Transmembrane helix</keyword>
<dbReference type="Pfam" id="PF00892">
    <property type="entry name" value="EamA"/>
    <property type="match status" value="1"/>
</dbReference>
<sequence length="291" mass="31472">MNIILALLTAALWGTTYGVTQYTLPDWPPLLLGAIRALPAGIILWCFRPRLPGRDHGLALLKLGTVNIALFFSFIFVMAHTLPSAISGVGMVSVPLFAMIFQFVVLKHKPSVVQMLAGVSLLILGLVLFNPASLSLSPVGLAAMFAAISCIILGSRMTQTLSGKLHWWDVLVWQLILGGALLAIVSAGQWLVAPDEFAAVTDGISGREFAGIAWIVLFNTVLAYGLYVFLMQRMSIVDFSFGGIANPITGIALGVLLIGEQYSHTQYMLMAGMIVSSLLPSLWQRFKRPVN</sequence>
<proteinExistence type="inferred from homology"/>
<dbReference type="PANTHER" id="PTHR32322:SF2">
    <property type="entry name" value="EAMA DOMAIN-CONTAINING PROTEIN"/>
    <property type="match status" value="1"/>
</dbReference>
<feature type="transmembrane region" description="Helical" evidence="6">
    <location>
        <begin position="112"/>
        <end position="129"/>
    </location>
</feature>
<dbReference type="SUPFAM" id="SSF103481">
    <property type="entry name" value="Multidrug resistance efflux transporter EmrE"/>
    <property type="match status" value="2"/>
</dbReference>
<organism evidence="8 9">
    <name type="scientific">Shewanella litorisediminis</name>
    <dbReference type="NCBI Taxonomy" id="1173586"/>
    <lineage>
        <taxon>Bacteria</taxon>
        <taxon>Pseudomonadati</taxon>
        <taxon>Pseudomonadota</taxon>
        <taxon>Gammaproteobacteria</taxon>
        <taxon>Alteromonadales</taxon>
        <taxon>Shewanellaceae</taxon>
        <taxon>Shewanella</taxon>
    </lineage>
</organism>
<keyword evidence="5 6" id="KW-0472">Membrane</keyword>
<comment type="subcellular location">
    <subcellularLocation>
        <location evidence="1">Membrane</location>
        <topology evidence="1">Multi-pass membrane protein</topology>
    </subcellularLocation>
</comment>
<evidence type="ECO:0000313" key="9">
    <source>
        <dbReference type="Proteomes" id="UP000596252"/>
    </source>
</evidence>
<protein>
    <submittedName>
        <fullName evidence="8">EamA family transporter</fullName>
    </submittedName>
</protein>
<feature type="transmembrane region" description="Helical" evidence="6">
    <location>
        <begin position="167"/>
        <end position="192"/>
    </location>
</feature>
<dbReference type="InterPro" id="IPR050638">
    <property type="entry name" value="AA-Vitamin_Transporters"/>
</dbReference>
<feature type="transmembrane region" description="Helical" evidence="6">
    <location>
        <begin position="85"/>
        <end position="105"/>
    </location>
</feature>
<dbReference type="PANTHER" id="PTHR32322">
    <property type="entry name" value="INNER MEMBRANE TRANSPORTER"/>
    <property type="match status" value="1"/>
</dbReference>
<name>A0ABX7G388_9GAMM</name>
<evidence type="ECO:0000313" key="8">
    <source>
        <dbReference type="EMBL" id="QRH01776.1"/>
    </source>
</evidence>
<keyword evidence="9" id="KW-1185">Reference proteome</keyword>
<feature type="transmembrane region" description="Helical" evidence="6">
    <location>
        <begin position="212"/>
        <end position="230"/>
    </location>
</feature>
<evidence type="ECO:0000256" key="1">
    <source>
        <dbReference type="ARBA" id="ARBA00004141"/>
    </source>
</evidence>
<feature type="transmembrane region" description="Helical" evidence="6">
    <location>
        <begin position="28"/>
        <end position="47"/>
    </location>
</feature>
<feature type="domain" description="EamA" evidence="7">
    <location>
        <begin position="3"/>
        <end position="129"/>
    </location>
</feature>
<accession>A0ABX7G388</accession>
<feature type="transmembrane region" description="Helical" evidence="6">
    <location>
        <begin position="265"/>
        <end position="283"/>
    </location>
</feature>
<evidence type="ECO:0000256" key="6">
    <source>
        <dbReference type="SAM" id="Phobius"/>
    </source>
</evidence>
<dbReference type="Proteomes" id="UP000596252">
    <property type="component" value="Chromosome"/>
</dbReference>
<reference evidence="8 9" key="1">
    <citation type="journal article" date="2012" name="Antonie Van Leeuwenhoek">
        <title>Shewanella litorisediminis sp. nov., a gammaproteobacterium isolated from a tidal flat sediment.</title>
        <authorList>
            <person name="Lee M.H."/>
            <person name="Yoon J.H."/>
        </authorList>
    </citation>
    <scope>NUCLEOTIDE SEQUENCE [LARGE SCALE GENOMIC DNA]</scope>
    <source>
        <strain evidence="8 9">SMK1-12</strain>
    </source>
</reference>
<evidence type="ECO:0000256" key="5">
    <source>
        <dbReference type="ARBA" id="ARBA00023136"/>
    </source>
</evidence>
<dbReference type="InterPro" id="IPR000620">
    <property type="entry name" value="EamA_dom"/>
</dbReference>
<feature type="transmembrane region" description="Helical" evidence="6">
    <location>
        <begin position="59"/>
        <end position="79"/>
    </location>
</feature>
<evidence type="ECO:0000256" key="4">
    <source>
        <dbReference type="ARBA" id="ARBA00022989"/>
    </source>
</evidence>
<keyword evidence="3 6" id="KW-0812">Transmembrane</keyword>
<dbReference type="InterPro" id="IPR037185">
    <property type="entry name" value="EmrE-like"/>
</dbReference>